<feature type="domain" description="Sigma-54 factor interaction" evidence="7">
    <location>
        <begin position="151"/>
        <end position="372"/>
    </location>
</feature>
<dbReference type="InterPro" id="IPR027417">
    <property type="entry name" value="P-loop_NTPase"/>
</dbReference>
<dbReference type="PROSITE" id="PS50045">
    <property type="entry name" value="SIGMA54_INTERACT_4"/>
    <property type="match status" value="1"/>
</dbReference>
<dbReference type="OrthoDB" id="9807827at2"/>
<evidence type="ECO:0000256" key="1">
    <source>
        <dbReference type="ARBA" id="ARBA00022741"/>
    </source>
</evidence>
<dbReference type="FunFam" id="3.40.50.300:FF:000006">
    <property type="entry name" value="DNA-binding transcriptional regulator NtrC"/>
    <property type="match status" value="1"/>
</dbReference>
<keyword evidence="1" id="KW-0547">Nucleotide-binding</keyword>
<dbReference type="PRINTS" id="PR01590">
    <property type="entry name" value="HTHFIS"/>
</dbReference>
<dbReference type="Gene3D" id="3.40.50.2300">
    <property type="match status" value="1"/>
</dbReference>
<dbReference type="PANTHER" id="PTHR32071">
    <property type="entry name" value="TRANSCRIPTIONAL REGULATORY PROTEIN"/>
    <property type="match status" value="1"/>
</dbReference>
<dbReference type="InterPro" id="IPR009057">
    <property type="entry name" value="Homeodomain-like_sf"/>
</dbReference>
<dbReference type="PROSITE" id="PS50110">
    <property type="entry name" value="RESPONSE_REGULATORY"/>
    <property type="match status" value="1"/>
</dbReference>
<dbReference type="InterPro" id="IPR058031">
    <property type="entry name" value="AAA_lid_NorR"/>
</dbReference>
<dbReference type="RefSeq" id="WP_105359364.1">
    <property type="nucleotide sequence ID" value="NZ_PUIA01000085.1"/>
</dbReference>
<evidence type="ECO:0000259" key="8">
    <source>
        <dbReference type="PROSITE" id="PS50110"/>
    </source>
</evidence>
<evidence type="ECO:0000313" key="9">
    <source>
        <dbReference type="EMBL" id="PQO25292.1"/>
    </source>
</evidence>
<evidence type="ECO:0000256" key="3">
    <source>
        <dbReference type="ARBA" id="ARBA00023015"/>
    </source>
</evidence>
<dbReference type="PROSITE" id="PS00675">
    <property type="entry name" value="SIGMA54_INTERACT_1"/>
    <property type="match status" value="1"/>
</dbReference>
<dbReference type="InterPro" id="IPR002197">
    <property type="entry name" value="HTH_Fis"/>
</dbReference>
<accession>A0A2S8EZG6</accession>
<dbReference type="InterPro" id="IPR025662">
    <property type="entry name" value="Sigma_54_int_dom_ATP-bd_1"/>
</dbReference>
<dbReference type="InterPro" id="IPR025943">
    <property type="entry name" value="Sigma_54_int_dom_ATP-bd_2"/>
</dbReference>
<keyword evidence="5" id="KW-0804">Transcription</keyword>
<evidence type="ECO:0000256" key="2">
    <source>
        <dbReference type="ARBA" id="ARBA00022840"/>
    </source>
</evidence>
<dbReference type="SUPFAM" id="SSF52172">
    <property type="entry name" value="CheY-like"/>
    <property type="match status" value="1"/>
</dbReference>
<dbReference type="SUPFAM" id="SSF46689">
    <property type="entry name" value="Homeodomain-like"/>
    <property type="match status" value="1"/>
</dbReference>
<dbReference type="GO" id="GO:0005524">
    <property type="term" value="F:ATP binding"/>
    <property type="evidence" value="ECO:0007669"/>
    <property type="project" value="UniProtKB-KW"/>
</dbReference>
<evidence type="ECO:0000259" key="7">
    <source>
        <dbReference type="PROSITE" id="PS50045"/>
    </source>
</evidence>
<dbReference type="Pfam" id="PF02954">
    <property type="entry name" value="HTH_8"/>
    <property type="match status" value="1"/>
</dbReference>
<dbReference type="InterPro" id="IPR001789">
    <property type="entry name" value="Sig_transdc_resp-reg_receiver"/>
</dbReference>
<dbReference type="Proteomes" id="UP000240009">
    <property type="component" value="Unassembled WGS sequence"/>
</dbReference>
<dbReference type="PROSITE" id="PS00676">
    <property type="entry name" value="SIGMA54_INTERACT_2"/>
    <property type="match status" value="1"/>
</dbReference>
<dbReference type="Gene3D" id="1.10.8.60">
    <property type="match status" value="1"/>
</dbReference>
<keyword evidence="2" id="KW-0067">ATP-binding</keyword>
<evidence type="ECO:0000256" key="6">
    <source>
        <dbReference type="PROSITE-ProRule" id="PRU00169"/>
    </source>
</evidence>
<evidence type="ECO:0000313" key="10">
    <source>
        <dbReference type="Proteomes" id="UP000240009"/>
    </source>
</evidence>
<dbReference type="GO" id="GO:0000160">
    <property type="term" value="P:phosphorelay signal transduction system"/>
    <property type="evidence" value="ECO:0007669"/>
    <property type="project" value="InterPro"/>
</dbReference>
<organism evidence="9 10">
    <name type="scientific">Blastopirellula marina</name>
    <dbReference type="NCBI Taxonomy" id="124"/>
    <lineage>
        <taxon>Bacteria</taxon>
        <taxon>Pseudomonadati</taxon>
        <taxon>Planctomycetota</taxon>
        <taxon>Planctomycetia</taxon>
        <taxon>Pirellulales</taxon>
        <taxon>Pirellulaceae</taxon>
        <taxon>Blastopirellula</taxon>
    </lineage>
</organism>
<dbReference type="AlphaFoldDB" id="A0A2S8EZG6"/>
<feature type="modified residue" description="4-aspartylphosphate" evidence="6">
    <location>
        <position position="60"/>
    </location>
</feature>
<keyword evidence="3" id="KW-0805">Transcription regulation</keyword>
<feature type="domain" description="Response regulatory" evidence="8">
    <location>
        <begin position="11"/>
        <end position="125"/>
    </location>
</feature>
<dbReference type="Pfam" id="PF00072">
    <property type="entry name" value="Response_reg"/>
    <property type="match status" value="1"/>
</dbReference>
<dbReference type="SMART" id="SM00448">
    <property type="entry name" value="REC"/>
    <property type="match status" value="1"/>
</dbReference>
<dbReference type="Pfam" id="PF00158">
    <property type="entry name" value="Sigma54_activat"/>
    <property type="match status" value="1"/>
</dbReference>
<name>A0A2S8EZG6_9BACT</name>
<dbReference type="InterPro" id="IPR002078">
    <property type="entry name" value="Sigma_54_int"/>
</dbReference>
<dbReference type="Pfam" id="PF25601">
    <property type="entry name" value="AAA_lid_14"/>
    <property type="match status" value="1"/>
</dbReference>
<comment type="caution">
    <text evidence="9">The sequence shown here is derived from an EMBL/GenBank/DDBJ whole genome shotgun (WGS) entry which is preliminary data.</text>
</comment>
<dbReference type="Gene3D" id="3.40.50.300">
    <property type="entry name" value="P-loop containing nucleotide triphosphate hydrolases"/>
    <property type="match status" value="1"/>
</dbReference>
<sequence>MTAPQPQAPLDLLLVDDDPSLLEDIQTYFTRLNYRVKSAVNAADAVALMKQHAFQVAVFDMHLPDMTGLDLVKQSSEVDSDCEIIILTGEGSIETAVEAMKLGTIDYLTKPVRLKELEAVVRRAGETHLLRKQNQQLKGLIRQQQSKSSEIVGQCEPMQAVFRLIERVGPTDRTVLIQGESGTGKELVAQAIHRASSVSEFPLITVNCAALPEQLLESEMFGHEKGAFTGATNAKQGLFEVADGGTLFIDEIGELALPLQAKLLRVLEDGSFRRVGSIQQRRANVRIIAATNRDLVEAIQRGEFREDLYYRLNVITISLPPLRDRGKDLELLVHKLAGPEWQLEPGLIERIARYRWPGNVRQLRNAVERAKILADGQLIELLNFPDEVVAAGRNPVSDGANSTDLGNLTRQHIEQVYHDYEGNKTKAAQALGVSRRTLYRLLEKYDIDDS</sequence>
<dbReference type="SMART" id="SM00382">
    <property type="entry name" value="AAA"/>
    <property type="match status" value="1"/>
</dbReference>
<proteinExistence type="predicted"/>
<dbReference type="PANTHER" id="PTHR32071:SF100">
    <property type="entry name" value="RESPONSE REGULATOR PROTEIN PILR"/>
    <property type="match status" value="1"/>
</dbReference>
<dbReference type="GO" id="GO:0043565">
    <property type="term" value="F:sequence-specific DNA binding"/>
    <property type="evidence" value="ECO:0007669"/>
    <property type="project" value="InterPro"/>
</dbReference>
<dbReference type="InterPro" id="IPR011006">
    <property type="entry name" value="CheY-like_superfamily"/>
</dbReference>
<dbReference type="EMBL" id="PUIA01000085">
    <property type="protein sequence ID" value="PQO25292.1"/>
    <property type="molecule type" value="Genomic_DNA"/>
</dbReference>
<evidence type="ECO:0000256" key="4">
    <source>
        <dbReference type="ARBA" id="ARBA00023125"/>
    </source>
</evidence>
<reference evidence="9 10" key="1">
    <citation type="submission" date="2018-02" db="EMBL/GenBank/DDBJ databases">
        <title>Comparative genomes isolates from brazilian mangrove.</title>
        <authorList>
            <person name="Araujo J.E."/>
            <person name="Taketani R.G."/>
            <person name="Silva M.C.P."/>
            <person name="Loureco M.V."/>
            <person name="Andreote F.D."/>
        </authorList>
    </citation>
    <scope>NUCLEOTIDE SEQUENCE [LARGE SCALE GENOMIC DNA]</scope>
    <source>
        <strain evidence="9 10">HEX-2 MGV</strain>
    </source>
</reference>
<keyword evidence="6" id="KW-0597">Phosphoprotein</keyword>
<dbReference type="CDD" id="cd00009">
    <property type="entry name" value="AAA"/>
    <property type="match status" value="1"/>
</dbReference>
<dbReference type="PROSITE" id="PS00688">
    <property type="entry name" value="SIGMA54_INTERACT_3"/>
    <property type="match status" value="1"/>
</dbReference>
<dbReference type="Gene3D" id="1.10.10.60">
    <property type="entry name" value="Homeodomain-like"/>
    <property type="match status" value="1"/>
</dbReference>
<evidence type="ECO:0000256" key="5">
    <source>
        <dbReference type="ARBA" id="ARBA00023163"/>
    </source>
</evidence>
<dbReference type="GO" id="GO:0006355">
    <property type="term" value="P:regulation of DNA-templated transcription"/>
    <property type="evidence" value="ECO:0007669"/>
    <property type="project" value="InterPro"/>
</dbReference>
<keyword evidence="4" id="KW-0238">DNA-binding</keyword>
<protein>
    <submittedName>
        <fullName evidence="9">Sigma-54-dependent Fis family transcriptional regulator</fullName>
    </submittedName>
</protein>
<dbReference type="InterPro" id="IPR003593">
    <property type="entry name" value="AAA+_ATPase"/>
</dbReference>
<dbReference type="InterPro" id="IPR025944">
    <property type="entry name" value="Sigma_54_int_dom_CS"/>
</dbReference>
<dbReference type="SUPFAM" id="SSF52540">
    <property type="entry name" value="P-loop containing nucleoside triphosphate hydrolases"/>
    <property type="match status" value="1"/>
</dbReference>
<gene>
    <name evidence="9" type="ORF">C5Y96_25665</name>
</gene>